<comment type="similarity">
    <text evidence="3">Belongs to the DRC7 family.</text>
</comment>
<name>A0ABD2QK78_9PLAT</name>
<feature type="region of interest" description="Disordered" evidence="11">
    <location>
        <begin position="429"/>
        <end position="450"/>
    </location>
</feature>
<keyword evidence="15" id="KW-1185">Reference proteome</keyword>
<feature type="coiled-coil region" evidence="10">
    <location>
        <begin position="274"/>
        <end position="302"/>
    </location>
</feature>
<evidence type="ECO:0000256" key="11">
    <source>
        <dbReference type="SAM" id="MobiDB-lite"/>
    </source>
</evidence>
<dbReference type="InterPro" id="IPR033551">
    <property type="entry name" value="DRC7/lobo"/>
</dbReference>
<keyword evidence="6 10" id="KW-0175">Coiled coil</keyword>
<evidence type="ECO:0000256" key="10">
    <source>
        <dbReference type="SAM" id="Coils"/>
    </source>
</evidence>
<evidence type="ECO:0000313" key="15">
    <source>
        <dbReference type="Proteomes" id="UP001626550"/>
    </source>
</evidence>
<gene>
    <name evidence="14" type="ORF">Ciccas_001371</name>
</gene>
<dbReference type="GO" id="GO:0005930">
    <property type="term" value="C:axoneme"/>
    <property type="evidence" value="ECO:0007669"/>
    <property type="project" value="UniProtKB-SubCell"/>
</dbReference>
<dbReference type="PANTHER" id="PTHR35249:SF2">
    <property type="entry name" value="DYNEIN REGULATORY COMPLEX SUBUNIT 7"/>
    <property type="match status" value="1"/>
</dbReference>
<dbReference type="PANTHER" id="PTHR35249">
    <property type="entry name" value="DYNEIN REGULATORY COMPLEX SUBUNIT 7"/>
    <property type="match status" value="1"/>
</dbReference>
<evidence type="ECO:0000256" key="4">
    <source>
        <dbReference type="ARBA" id="ARBA00022490"/>
    </source>
</evidence>
<accession>A0ABD2QK78</accession>
<keyword evidence="4" id="KW-0963">Cytoplasm</keyword>
<keyword evidence="8" id="KW-0206">Cytoskeleton</keyword>
<dbReference type="SUPFAM" id="SSF54001">
    <property type="entry name" value="Cysteine proteinases"/>
    <property type="match status" value="1"/>
</dbReference>
<evidence type="ECO:0000259" key="12">
    <source>
        <dbReference type="Pfam" id="PF24667"/>
    </source>
</evidence>
<dbReference type="Pfam" id="PF24671">
    <property type="entry name" value="DRC7_C"/>
    <property type="match status" value="1"/>
</dbReference>
<dbReference type="Proteomes" id="UP001626550">
    <property type="component" value="Unassembled WGS sequence"/>
</dbReference>
<dbReference type="GO" id="GO:0031514">
    <property type="term" value="C:motile cilium"/>
    <property type="evidence" value="ECO:0007669"/>
    <property type="project" value="UniProtKB-SubCell"/>
</dbReference>
<sequence length="945" mass="111363">MDDVLNTPQDIESDSQLIIPDEDVGDDEIDSGEVITQVTDEADNESIRTDDTIYRKATVGFENKEIPKKVRREDVWPPKDERYNSIFEEALFPPSYKENTLKEKRVIAYCENFQRQYSTLCTDRTQLFIIPRNEFNIPKFVCTAIRRTLLPYPEFYQWSECAKFVADFLELIPLRPYSEPPKRLYSPSVVIQRQMGTVFDFSNLLCSLLLGAGYDAYVVHGYASREICLKDLRCNTCPYLIKPKQEREPVKQRSVNKYSIKASKNLKSKYDIYVESTQQKADEEKRQKIEKQQEMLEEELDQPSFDPLYGLRVHSWVLVLSGKREVGEPFFIEPLTGLAVSVQSKNYLGIEAVWNDLNYWVCMQDCSKGISNVSYDLGDALLWEYLMPTGNSHNTILPPNIEPLTSQSAEWNKLQSTLDYGAEVVEEPEFDLPARKTQPNSHRRGPETVLKEKPDSKIRKLLLATPVDKAMLFDLPPSWTMPIVLELENFHKKYPKNMRQTHYKRAIETRFAEYYNSDGLVYQVEIFSDREYQYLDEVIKLYRNRADKLVEMRLDAKTDWIEEKFDRGVIRTHLKSHKYKVENQHNELRERIMTFYDEARVDGLKKREFQTDQMLEHYVGREDRLFFRKTVYLRPPDDRRGVKFAENKSVDVENTAIVLVTERFKRNPKVDADEDVFERTFNLTDNKTINLVYHLGKDRIVSSTRTFTKSPQALDRAQELKLVSDTHSYFTVDPQKNFKSNSEIYEMFLYFLKEEAKTLGVVRKSEIETRLILKQREKDALEPAFETHLFDTLRIEDAKEARFRAEQLAKEEALNTTEPELDFMMPYLQTMSLDGSDLNREVALKLREDCLNDFKTRLVNKANIIQSRFEQETETLRVKQQWYQLNQKHLKKKEEEEYMQYCRDAIFRIHTLETMINRHKQLAPQKYMGLEKKIRADPRMADLIN</sequence>
<organism evidence="14 15">
    <name type="scientific">Cichlidogyrus casuarinus</name>
    <dbReference type="NCBI Taxonomy" id="1844966"/>
    <lineage>
        <taxon>Eukaryota</taxon>
        <taxon>Metazoa</taxon>
        <taxon>Spiralia</taxon>
        <taxon>Lophotrochozoa</taxon>
        <taxon>Platyhelminthes</taxon>
        <taxon>Monogenea</taxon>
        <taxon>Monopisthocotylea</taxon>
        <taxon>Dactylogyridea</taxon>
        <taxon>Ancyrocephalidae</taxon>
        <taxon>Cichlidogyrus</taxon>
    </lineage>
</organism>
<evidence type="ECO:0000256" key="5">
    <source>
        <dbReference type="ARBA" id="ARBA00022846"/>
    </source>
</evidence>
<evidence type="ECO:0000256" key="2">
    <source>
        <dbReference type="ARBA" id="ARBA00004430"/>
    </source>
</evidence>
<keyword evidence="7" id="KW-0969">Cilium</keyword>
<comment type="subcellular location">
    <subcellularLocation>
        <location evidence="1">Cell projection</location>
        <location evidence="1">Cilium</location>
        <location evidence="1">Flagellum</location>
    </subcellularLocation>
    <subcellularLocation>
        <location evidence="2">Cytoplasm</location>
        <location evidence="2">Cytoskeleton</location>
        <location evidence="2">Cilium axoneme</location>
    </subcellularLocation>
</comment>
<evidence type="ECO:0000259" key="13">
    <source>
        <dbReference type="Pfam" id="PF24671"/>
    </source>
</evidence>
<dbReference type="InterPro" id="IPR038765">
    <property type="entry name" value="Papain-like_cys_pep_sf"/>
</dbReference>
<keyword evidence="9" id="KW-0966">Cell projection</keyword>
<dbReference type="InterPro" id="IPR056292">
    <property type="entry name" value="DRC7_C"/>
</dbReference>
<keyword evidence="5" id="KW-0282">Flagellum</keyword>
<reference evidence="14 15" key="1">
    <citation type="submission" date="2024-11" db="EMBL/GenBank/DDBJ databases">
        <title>Adaptive evolution of stress response genes in parasites aligns with host niche diversity.</title>
        <authorList>
            <person name="Hahn C."/>
            <person name="Resl P."/>
        </authorList>
    </citation>
    <scope>NUCLEOTIDE SEQUENCE [LARGE SCALE GENOMIC DNA]</scope>
    <source>
        <strain evidence="14">EGGRZ-B1_66</strain>
        <tissue evidence="14">Body</tissue>
    </source>
</reference>
<evidence type="ECO:0000313" key="14">
    <source>
        <dbReference type="EMBL" id="KAL3319943.1"/>
    </source>
</evidence>
<proteinExistence type="inferred from homology"/>
<dbReference type="Pfam" id="PF24667">
    <property type="entry name" value="MORN_DRC7"/>
    <property type="match status" value="1"/>
</dbReference>
<evidence type="ECO:0000256" key="3">
    <source>
        <dbReference type="ARBA" id="ARBA00010738"/>
    </source>
</evidence>
<dbReference type="InterPro" id="IPR056291">
    <property type="entry name" value="MORN_DRC7"/>
</dbReference>
<dbReference type="EMBL" id="JBJKFK010000088">
    <property type="protein sequence ID" value="KAL3319943.1"/>
    <property type="molecule type" value="Genomic_DNA"/>
</dbReference>
<evidence type="ECO:0000256" key="6">
    <source>
        <dbReference type="ARBA" id="ARBA00023054"/>
    </source>
</evidence>
<evidence type="ECO:0008006" key="16">
    <source>
        <dbReference type="Google" id="ProtNLM"/>
    </source>
</evidence>
<feature type="domain" description="Dynein regulatory complex subunit 7 MORN" evidence="12">
    <location>
        <begin position="495"/>
        <end position="783"/>
    </location>
</feature>
<protein>
    <recommendedName>
        <fullName evidence="16">Dynein regulatory complex subunit 7</fullName>
    </recommendedName>
</protein>
<evidence type="ECO:0000256" key="1">
    <source>
        <dbReference type="ARBA" id="ARBA00004230"/>
    </source>
</evidence>
<dbReference type="AlphaFoldDB" id="A0ABD2QK78"/>
<evidence type="ECO:0000256" key="7">
    <source>
        <dbReference type="ARBA" id="ARBA00023069"/>
    </source>
</evidence>
<feature type="domain" description="Dynein regulatory complex subunit 7 C-terminal" evidence="13">
    <location>
        <begin position="837"/>
        <end position="943"/>
    </location>
</feature>
<comment type="caution">
    <text evidence="14">The sequence shown here is derived from an EMBL/GenBank/DDBJ whole genome shotgun (WGS) entry which is preliminary data.</text>
</comment>
<evidence type="ECO:0000256" key="8">
    <source>
        <dbReference type="ARBA" id="ARBA00023212"/>
    </source>
</evidence>
<evidence type="ECO:0000256" key="9">
    <source>
        <dbReference type="ARBA" id="ARBA00023273"/>
    </source>
</evidence>